<dbReference type="InterPro" id="IPR058530">
    <property type="entry name" value="Baseplate_J-like_C"/>
</dbReference>
<keyword evidence="6" id="KW-1185">Reference proteome</keyword>
<gene>
    <name evidence="5" type="ORF">QO014_004377</name>
</gene>
<sequence>MPFPISSPQALTRRLESLMEAELRRARPDAAPAAIARAVRSPRGVISALIRVTALAVYEVHLHLRWWGDQYFPDTAEAEFLARHASIWGVVRRPATRAIGYAWVQGAVGTIIPAGALLIGLGATFTVTEAVTIEESDEEGWARLSVEAVDTGIAGNTAADTPLTLSAPIVGLVEPVAYVDESGLTGGAVVETDASLLARLLEIIREPAHGGAFFDYPVWIKNKFAATQVAALGNWVGPGSVGVVVAMGTALLPRVPTEAEITAMATYLDEVRPVTAEVIVLPVILVEQPLTILLDPFEVSVKTAVQAAVSTIFAAEAKIGTRLPKSRLSEAISAATGEYRHELTIPAGDILPGARELPIPGAITWVAPE</sequence>
<dbReference type="InterPro" id="IPR052399">
    <property type="entry name" value="Phage_Baseplate_Assmbl_Protein"/>
</dbReference>
<evidence type="ECO:0000313" key="6">
    <source>
        <dbReference type="Proteomes" id="UP001241603"/>
    </source>
</evidence>
<reference evidence="5 6" key="1">
    <citation type="submission" date="2023-07" db="EMBL/GenBank/DDBJ databases">
        <title>Genomic Encyclopedia of Type Strains, Phase IV (KMG-IV): sequencing the most valuable type-strain genomes for metagenomic binning, comparative biology and taxonomic classification.</title>
        <authorList>
            <person name="Goeker M."/>
        </authorList>
    </citation>
    <scope>NUCLEOTIDE SEQUENCE [LARGE SCALE GENOMIC DNA]</scope>
    <source>
        <strain evidence="5 6">B6-8</strain>
    </source>
</reference>
<dbReference type="Proteomes" id="UP001241603">
    <property type="component" value="Unassembled WGS sequence"/>
</dbReference>
<feature type="domain" description="Baseplate J-like C-terminal" evidence="4">
    <location>
        <begin position="299"/>
        <end position="365"/>
    </location>
</feature>
<feature type="domain" description="Baseplate protein J-like barrel" evidence="2">
    <location>
        <begin position="105"/>
        <end position="177"/>
    </location>
</feature>
<dbReference type="Pfam" id="PF26079">
    <property type="entry name" value="Baseplate_J_C"/>
    <property type="match status" value="1"/>
</dbReference>
<dbReference type="Pfam" id="PF26078">
    <property type="entry name" value="Baseplate_J_M"/>
    <property type="match status" value="1"/>
</dbReference>
<accession>A0ABU0HCD6</accession>
<dbReference type="InterPro" id="IPR006949">
    <property type="entry name" value="Barrel_Baseplate_J-like"/>
</dbReference>
<feature type="domain" description="Baseplate J-like central" evidence="3">
    <location>
        <begin position="208"/>
        <end position="282"/>
    </location>
</feature>
<dbReference type="EMBL" id="JAUSVO010000006">
    <property type="protein sequence ID" value="MDQ0439971.1"/>
    <property type="molecule type" value="Genomic_DNA"/>
</dbReference>
<protein>
    <submittedName>
        <fullName evidence="5">Phage protein gp47/JayE</fullName>
    </submittedName>
</protein>
<evidence type="ECO:0000256" key="1">
    <source>
        <dbReference type="ARBA" id="ARBA00038087"/>
    </source>
</evidence>
<evidence type="ECO:0000259" key="2">
    <source>
        <dbReference type="Pfam" id="PF04865"/>
    </source>
</evidence>
<organism evidence="5 6">
    <name type="scientific">Kaistia dalseonensis</name>
    <dbReference type="NCBI Taxonomy" id="410840"/>
    <lineage>
        <taxon>Bacteria</taxon>
        <taxon>Pseudomonadati</taxon>
        <taxon>Pseudomonadota</taxon>
        <taxon>Alphaproteobacteria</taxon>
        <taxon>Hyphomicrobiales</taxon>
        <taxon>Kaistiaceae</taxon>
        <taxon>Kaistia</taxon>
    </lineage>
</organism>
<dbReference type="Pfam" id="PF04865">
    <property type="entry name" value="Baseplate_J"/>
    <property type="match status" value="1"/>
</dbReference>
<comment type="caution">
    <text evidence="5">The sequence shown here is derived from an EMBL/GenBank/DDBJ whole genome shotgun (WGS) entry which is preliminary data.</text>
</comment>
<evidence type="ECO:0000259" key="3">
    <source>
        <dbReference type="Pfam" id="PF26078"/>
    </source>
</evidence>
<evidence type="ECO:0000259" key="4">
    <source>
        <dbReference type="Pfam" id="PF26079"/>
    </source>
</evidence>
<proteinExistence type="inferred from homology"/>
<name>A0ABU0HCD6_9HYPH</name>
<comment type="similarity">
    <text evidence="1">Belongs to the Mu gp47/PBSX XkdT family.</text>
</comment>
<dbReference type="RefSeq" id="WP_266350844.1">
    <property type="nucleotide sequence ID" value="NZ_JAPKNG010000006.1"/>
</dbReference>
<dbReference type="PANTHER" id="PTHR37829">
    <property type="entry name" value="PHAGE-LIKE ELEMENT PBSX PROTEIN XKDT"/>
    <property type="match status" value="1"/>
</dbReference>
<dbReference type="InterPro" id="IPR058531">
    <property type="entry name" value="Baseplate_J_M"/>
</dbReference>
<evidence type="ECO:0000313" key="5">
    <source>
        <dbReference type="EMBL" id="MDQ0439971.1"/>
    </source>
</evidence>
<dbReference type="PANTHER" id="PTHR37829:SF3">
    <property type="entry name" value="PROTEIN JAYE-RELATED"/>
    <property type="match status" value="1"/>
</dbReference>